<protein>
    <submittedName>
        <fullName evidence="1">Uncharacterized protein</fullName>
    </submittedName>
</protein>
<reference evidence="1" key="1">
    <citation type="submission" date="2025-02" db="EMBL/GenBank/DDBJ databases">
        <authorList>
            <consortium name="NCBI Genome Project"/>
        </authorList>
    </citation>
    <scope>NUCLEOTIDE SEQUENCE</scope>
</reference>
<dbReference type="GeneID" id="84590785"/>
<dbReference type="VEuPathDB" id="FungiDB:An04g00310"/>
<gene>
    <name evidence="1" type="ORF">An04g00310</name>
</gene>
<reference evidence="1" key="2">
    <citation type="submission" date="2025-08" db="UniProtKB">
        <authorList>
            <consortium name="RefSeq"/>
        </authorList>
    </citation>
    <scope>IDENTIFICATION</scope>
</reference>
<sequence>MEGDNYQGNLKRLLMQNKEEHEGIYVLCRRGPTDVVDYQAMGRDQTAWDLQLLPPSPLPEISQEPAGPEHHIIGRSIEDVHASPCAVGSLCEGILLIARGPGTRIPS</sequence>
<dbReference type="AlphaFoldDB" id="A0AAJ8BQH4"/>
<dbReference type="RefSeq" id="XP_059600420.1">
    <property type="nucleotide sequence ID" value="XM_059747244.1"/>
</dbReference>
<evidence type="ECO:0000313" key="1">
    <source>
        <dbReference type="RefSeq" id="XP_059600420.1"/>
    </source>
</evidence>
<proteinExistence type="predicted"/>
<dbReference type="KEGG" id="ang:An04g00310"/>
<name>A0AAJ8BQH4_ASPNG</name>
<accession>A0AAJ8BQH4</accession>
<organism evidence="1">
    <name type="scientific">Aspergillus niger</name>
    <dbReference type="NCBI Taxonomy" id="5061"/>
    <lineage>
        <taxon>Eukaryota</taxon>
        <taxon>Fungi</taxon>
        <taxon>Dikarya</taxon>
        <taxon>Ascomycota</taxon>
        <taxon>Pezizomycotina</taxon>
        <taxon>Eurotiomycetes</taxon>
        <taxon>Eurotiomycetidae</taxon>
        <taxon>Eurotiales</taxon>
        <taxon>Aspergillaceae</taxon>
        <taxon>Aspergillus</taxon>
        <taxon>Aspergillus subgen. Circumdati</taxon>
    </lineage>
</organism>